<dbReference type="InterPro" id="IPR005064">
    <property type="entry name" value="BUG"/>
</dbReference>
<accession>A0A9J6RPT3</accession>
<evidence type="ECO:0000313" key="4">
    <source>
        <dbReference type="Proteomes" id="UP001069090"/>
    </source>
</evidence>
<keyword evidence="4" id="KW-1185">Reference proteome</keyword>
<dbReference type="Gene3D" id="3.40.190.10">
    <property type="entry name" value="Periplasmic binding protein-like II"/>
    <property type="match status" value="1"/>
</dbReference>
<evidence type="ECO:0000256" key="1">
    <source>
        <dbReference type="ARBA" id="ARBA00006987"/>
    </source>
</evidence>
<dbReference type="Gene3D" id="3.40.190.150">
    <property type="entry name" value="Bordetella uptake gene, domain 1"/>
    <property type="match status" value="1"/>
</dbReference>
<dbReference type="PANTHER" id="PTHR42928">
    <property type="entry name" value="TRICARBOXYLATE-BINDING PROTEIN"/>
    <property type="match status" value="1"/>
</dbReference>
<dbReference type="Proteomes" id="UP001069090">
    <property type="component" value="Unassembled WGS sequence"/>
</dbReference>
<proteinExistence type="inferred from homology"/>
<protein>
    <submittedName>
        <fullName evidence="3">Tripartite tricarboxylate transporter substrate binding protein</fullName>
    </submittedName>
</protein>
<feature type="chain" id="PRO_5039906510" evidence="2">
    <location>
        <begin position="29"/>
        <end position="328"/>
    </location>
</feature>
<name>A0A9J6RPT3_9GAMM</name>
<feature type="signal peptide" evidence="2">
    <location>
        <begin position="1"/>
        <end position="28"/>
    </location>
</feature>
<dbReference type="RefSeq" id="WP_258332477.1">
    <property type="nucleotide sequence ID" value="NZ_JAPTGG010000011.1"/>
</dbReference>
<evidence type="ECO:0000256" key="2">
    <source>
        <dbReference type="SAM" id="SignalP"/>
    </source>
</evidence>
<organism evidence="3 4">
    <name type="scientific">Dasania phycosphaerae</name>
    <dbReference type="NCBI Taxonomy" id="2950436"/>
    <lineage>
        <taxon>Bacteria</taxon>
        <taxon>Pseudomonadati</taxon>
        <taxon>Pseudomonadota</taxon>
        <taxon>Gammaproteobacteria</taxon>
        <taxon>Cellvibrionales</taxon>
        <taxon>Spongiibacteraceae</taxon>
        <taxon>Dasania</taxon>
    </lineage>
</organism>
<dbReference type="PANTHER" id="PTHR42928:SF5">
    <property type="entry name" value="BLR1237 PROTEIN"/>
    <property type="match status" value="1"/>
</dbReference>
<dbReference type="Pfam" id="PF03401">
    <property type="entry name" value="TctC"/>
    <property type="match status" value="1"/>
</dbReference>
<comment type="caution">
    <text evidence="3">The sequence shown here is derived from an EMBL/GenBank/DDBJ whole genome shotgun (WGS) entry which is preliminary data.</text>
</comment>
<gene>
    <name evidence="3" type="ORF">O0V09_13965</name>
</gene>
<sequence length="328" mass="34825">MKKLIKNFASAAALSAVALCTTISAVHAADWPNDNIRLVVPYSAGGTTDLISRKVADLMQNELGNIVVENRPGAGSTVATGQLARGGRGADHTILMASPGHAIGPAIYPGLRFNPVEDFKFVKKVITIPNVMVVPANSPYNSLEEFVEAAKNKEVTFSSPGTGSSVHMSGELFKNATTTQMVHVPFRGSGEALPALLAGDVDVSFDNMPTVLPHIQSGKLKALAVTTPKRSPFLPDVPTVSEAGEQYGLKGFNTSAWFGIVAHKSLPDEATTKLIDALSNVMEGKDFNEFLPRFGAVAGTESGDEFRTFISSEVGKWAEVAKKANIKR</sequence>
<evidence type="ECO:0000313" key="3">
    <source>
        <dbReference type="EMBL" id="MCZ0866313.1"/>
    </source>
</evidence>
<dbReference type="PIRSF" id="PIRSF017082">
    <property type="entry name" value="YflP"/>
    <property type="match status" value="1"/>
</dbReference>
<dbReference type="SUPFAM" id="SSF53850">
    <property type="entry name" value="Periplasmic binding protein-like II"/>
    <property type="match status" value="1"/>
</dbReference>
<dbReference type="EMBL" id="JAPTGG010000011">
    <property type="protein sequence ID" value="MCZ0866313.1"/>
    <property type="molecule type" value="Genomic_DNA"/>
</dbReference>
<dbReference type="AlphaFoldDB" id="A0A9J6RPT3"/>
<dbReference type="CDD" id="cd13578">
    <property type="entry name" value="PBP2_Bug27"/>
    <property type="match status" value="1"/>
</dbReference>
<comment type="similarity">
    <text evidence="1">Belongs to the UPF0065 (bug) family.</text>
</comment>
<reference evidence="3 4" key="1">
    <citation type="submission" date="2022-12" db="EMBL/GenBank/DDBJ databases">
        <title>Dasania phycosphaerae sp. nov., isolated from particulate material of the south coast of Korea.</title>
        <authorList>
            <person name="Jiang Y."/>
        </authorList>
    </citation>
    <scope>NUCLEOTIDE SEQUENCE [LARGE SCALE GENOMIC DNA]</scope>
    <source>
        <strain evidence="3 4">GY-19</strain>
    </source>
</reference>
<dbReference type="InterPro" id="IPR042100">
    <property type="entry name" value="Bug_dom1"/>
</dbReference>
<keyword evidence="2" id="KW-0732">Signal</keyword>